<organism evidence="2 3">
    <name type="scientific">Solanum commersonii</name>
    <name type="common">Commerson's wild potato</name>
    <name type="synonym">Commerson's nightshade</name>
    <dbReference type="NCBI Taxonomy" id="4109"/>
    <lineage>
        <taxon>Eukaryota</taxon>
        <taxon>Viridiplantae</taxon>
        <taxon>Streptophyta</taxon>
        <taxon>Embryophyta</taxon>
        <taxon>Tracheophyta</taxon>
        <taxon>Spermatophyta</taxon>
        <taxon>Magnoliopsida</taxon>
        <taxon>eudicotyledons</taxon>
        <taxon>Gunneridae</taxon>
        <taxon>Pentapetalae</taxon>
        <taxon>asterids</taxon>
        <taxon>lamiids</taxon>
        <taxon>Solanales</taxon>
        <taxon>Solanaceae</taxon>
        <taxon>Solanoideae</taxon>
        <taxon>Solaneae</taxon>
        <taxon>Solanum</taxon>
    </lineage>
</organism>
<gene>
    <name evidence="2" type="ORF">H5410_000982</name>
</gene>
<dbReference type="AlphaFoldDB" id="A0A9J6AXZ4"/>
<reference evidence="2 3" key="1">
    <citation type="submission" date="2020-09" db="EMBL/GenBank/DDBJ databases">
        <title>De no assembly of potato wild relative species, Solanum commersonii.</title>
        <authorList>
            <person name="Cho K."/>
        </authorList>
    </citation>
    <scope>NUCLEOTIDE SEQUENCE [LARGE SCALE GENOMIC DNA]</scope>
    <source>
        <strain evidence="2">LZ3.2</strain>
        <tissue evidence="2">Leaf</tissue>
    </source>
</reference>
<dbReference type="InterPro" id="IPR036426">
    <property type="entry name" value="Bulb-type_lectin_dom_sf"/>
</dbReference>
<dbReference type="EMBL" id="JACXVP010000001">
    <property type="protein sequence ID" value="KAG5629265.1"/>
    <property type="molecule type" value="Genomic_DNA"/>
</dbReference>
<proteinExistence type="predicted"/>
<accession>A0A9J6AXZ4</accession>
<keyword evidence="3" id="KW-1185">Reference proteome</keyword>
<dbReference type="Proteomes" id="UP000824120">
    <property type="component" value="Chromosome 1"/>
</dbReference>
<protein>
    <submittedName>
        <fullName evidence="2">Uncharacterized protein</fullName>
    </submittedName>
</protein>
<evidence type="ECO:0000313" key="2">
    <source>
        <dbReference type="EMBL" id="KAG5629265.1"/>
    </source>
</evidence>
<name>A0A9J6AXZ4_SOLCO</name>
<evidence type="ECO:0000313" key="3">
    <source>
        <dbReference type="Proteomes" id="UP000824120"/>
    </source>
</evidence>
<dbReference type="Gene3D" id="2.90.10.10">
    <property type="entry name" value="Bulb-type lectin domain"/>
    <property type="match status" value="1"/>
</dbReference>
<sequence>MTSKKFKLCDPNKINNKAQPVLSVKSQVRVIFSLEISLFGVAKWFGLGTSMLEVSSSKSLASESKGFDNPTNTILHGQHISAGQELFSSASEAYDLFGIFCLKMQNDGNLVQYPVDTANSAPYAYYATDLHNSSYRLRNLTRGGYVKKGPPSIC</sequence>
<comment type="caution">
    <text evidence="2">The sequence shown here is derived from an EMBL/GenBank/DDBJ whole genome shotgun (WGS) entry which is preliminary data.</text>
</comment>
<keyword evidence="1" id="KW-0732">Signal</keyword>
<dbReference type="OrthoDB" id="758220at2759"/>
<evidence type="ECO:0000256" key="1">
    <source>
        <dbReference type="ARBA" id="ARBA00022729"/>
    </source>
</evidence>